<evidence type="ECO:0000256" key="2">
    <source>
        <dbReference type="ARBA" id="ARBA00022679"/>
    </source>
</evidence>
<dbReference type="eggNOG" id="COG0500">
    <property type="taxonomic scope" value="Bacteria"/>
</dbReference>
<sequence length="250" mass="28073">MESHEYQTLFDLEPTYWWFRGLHSILLDALQGLNIRRDARVLDAGCGTGQNLWNITQHLTSDAYGFDLSPEAAAFSRKRGLERTCRASINEIPFGSNTFDAVTSIDVLECTAVSEDAAYSELLRVLKPGGHLILIVPAYDWLMTPEHHKAVGACRRYTRARVRKLLSRGNAEILRITHVFGSVFPAVAAYRLALQGGGHVENDTPKSELKEMHPAVNGFLFQVMNLERKFLRRWDVPFGSSIMAIVRKAG</sequence>
<dbReference type="PANTHER" id="PTHR43464">
    <property type="entry name" value="METHYLTRANSFERASE"/>
    <property type="match status" value="1"/>
</dbReference>
<dbReference type="OrthoDB" id="5419754at2"/>
<evidence type="ECO:0000313" key="5">
    <source>
        <dbReference type="EMBL" id="AFM27475.1"/>
    </source>
</evidence>
<dbReference type="HOGENOM" id="CLU_082726_0_0_7"/>
<dbReference type="Gene3D" id="3.40.50.150">
    <property type="entry name" value="Vaccinia Virus protein VP39"/>
    <property type="match status" value="1"/>
</dbReference>
<keyword evidence="1 5" id="KW-0489">Methyltransferase</keyword>
<keyword evidence="6" id="KW-1185">Reference proteome</keyword>
<keyword evidence="5" id="KW-0830">Ubiquinone</keyword>
<dbReference type="CDD" id="cd02440">
    <property type="entry name" value="AdoMet_MTases"/>
    <property type="match status" value="1"/>
</dbReference>
<dbReference type="EMBL" id="CP003360">
    <property type="protein sequence ID" value="AFM27475.1"/>
    <property type="molecule type" value="Genomic_DNA"/>
</dbReference>
<feature type="domain" description="Methyltransferase type 11" evidence="4">
    <location>
        <begin position="42"/>
        <end position="134"/>
    </location>
</feature>
<evidence type="ECO:0000256" key="3">
    <source>
        <dbReference type="ARBA" id="ARBA00022691"/>
    </source>
</evidence>
<reference evidence="6" key="1">
    <citation type="submission" date="2012-06" db="EMBL/GenBank/DDBJ databases">
        <title>Complete sequence of chromosome of Desulfomonile tiedjei DSM 6799.</title>
        <authorList>
            <person name="Lucas S."/>
            <person name="Copeland A."/>
            <person name="Lapidus A."/>
            <person name="Glavina del Rio T."/>
            <person name="Dalin E."/>
            <person name="Tice H."/>
            <person name="Bruce D."/>
            <person name="Goodwin L."/>
            <person name="Pitluck S."/>
            <person name="Peters L."/>
            <person name="Ovchinnikova G."/>
            <person name="Zeytun A."/>
            <person name="Lu M."/>
            <person name="Kyrpides N."/>
            <person name="Mavromatis K."/>
            <person name="Ivanova N."/>
            <person name="Brettin T."/>
            <person name="Detter J.C."/>
            <person name="Han C."/>
            <person name="Larimer F."/>
            <person name="Land M."/>
            <person name="Hauser L."/>
            <person name="Markowitz V."/>
            <person name="Cheng J.-F."/>
            <person name="Hugenholtz P."/>
            <person name="Woyke T."/>
            <person name="Wu D."/>
            <person name="Spring S."/>
            <person name="Schroeder M."/>
            <person name="Brambilla E."/>
            <person name="Klenk H.-P."/>
            <person name="Eisen J.A."/>
        </authorList>
    </citation>
    <scope>NUCLEOTIDE SEQUENCE [LARGE SCALE GENOMIC DNA]</scope>
    <source>
        <strain evidence="6">ATCC 49306 / DSM 6799 / DCB-1</strain>
    </source>
</reference>
<dbReference type="AlphaFoldDB" id="I4CD34"/>
<name>I4CD34_DESTA</name>
<dbReference type="Pfam" id="PF08241">
    <property type="entry name" value="Methyltransf_11"/>
    <property type="match status" value="1"/>
</dbReference>
<dbReference type="KEGG" id="dti:Desti_4861"/>
<evidence type="ECO:0000313" key="6">
    <source>
        <dbReference type="Proteomes" id="UP000006055"/>
    </source>
</evidence>
<dbReference type="RefSeq" id="WP_014812582.1">
    <property type="nucleotide sequence ID" value="NC_018025.1"/>
</dbReference>
<evidence type="ECO:0000259" key="4">
    <source>
        <dbReference type="Pfam" id="PF08241"/>
    </source>
</evidence>
<keyword evidence="3" id="KW-0949">S-adenosyl-L-methionine</keyword>
<dbReference type="Proteomes" id="UP000006055">
    <property type="component" value="Chromosome"/>
</dbReference>
<keyword evidence="2" id="KW-0808">Transferase</keyword>
<evidence type="ECO:0000256" key="1">
    <source>
        <dbReference type="ARBA" id="ARBA00022603"/>
    </source>
</evidence>
<dbReference type="InterPro" id="IPR029063">
    <property type="entry name" value="SAM-dependent_MTases_sf"/>
</dbReference>
<accession>I4CD34</accession>
<dbReference type="InterPro" id="IPR013216">
    <property type="entry name" value="Methyltransf_11"/>
</dbReference>
<gene>
    <name evidence="5" type="ordered locus">Desti_4861</name>
</gene>
<dbReference type="GO" id="GO:0008757">
    <property type="term" value="F:S-adenosylmethionine-dependent methyltransferase activity"/>
    <property type="evidence" value="ECO:0007669"/>
    <property type="project" value="InterPro"/>
</dbReference>
<proteinExistence type="predicted"/>
<dbReference type="PANTHER" id="PTHR43464:SF19">
    <property type="entry name" value="UBIQUINONE BIOSYNTHESIS O-METHYLTRANSFERASE, MITOCHONDRIAL"/>
    <property type="match status" value="1"/>
</dbReference>
<dbReference type="STRING" id="706587.Desti_4861"/>
<dbReference type="GO" id="GO:0032259">
    <property type="term" value="P:methylation"/>
    <property type="evidence" value="ECO:0007669"/>
    <property type="project" value="UniProtKB-KW"/>
</dbReference>
<organism evidence="5 6">
    <name type="scientific">Desulfomonile tiedjei (strain ATCC 49306 / DSM 6799 / DCB-1)</name>
    <dbReference type="NCBI Taxonomy" id="706587"/>
    <lineage>
        <taxon>Bacteria</taxon>
        <taxon>Pseudomonadati</taxon>
        <taxon>Thermodesulfobacteriota</taxon>
        <taxon>Desulfomonilia</taxon>
        <taxon>Desulfomonilales</taxon>
        <taxon>Desulfomonilaceae</taxon>
        <taxon>Desulfomonile</taxon>
    </lineage>
</organism>
<protein>
    <submittedName>
        <fullName evidence="5">Methylase involved in ubiquinone/menaquinone biosynthesis</fullName>
    </submittedName>
</protein>
<dbReference type="SUPFAM" id="SSF53335">
    <property type="entry name" value="S-adenosyl-L-methionine-dependent methyltransferases"/>
    <property type="match status" value="1"/>
</dbReference>